<dbReference type="PANTHER" id="PTHR33768:SF3">
    <property type="entry name" value="MIP11318P"/>
    <property type="match status" value="1"/>
</dbReference>
<dbReference type="InterPro" id="IPR038792">
    <property type="entry name" value="CFAP97D1/2"/>
</dbReference>
<dbReference type="EMBL" id="CAJZBQ010000014">
    <property type="protein sequence ID" value="CAG9315807.1"/>
    <property type="molecule type" value="Genomic_DNA"/>
</dbReference>
<comment type="caution">
    <text evidence="2">The sequence shown here is derived from an EMBL/GenBank/DDBJ whole genome shotgun (WGS) entry which is preliminary data.</text>
</comment>
<protein>
    <submittedName>
        <fullName evidence="2">Uncharacterized protein</fullName>
    </submittedName>
</protein>
<proteinExistence type="inferred from homology"/>
<evidence type="ECO:0000256" key="1">
    <source>
        <dbReference type="ARBA" id="ARBA00008315"/>
    </source>
</evidence>
<evidence type="ECO:0000313" key="3">
    <source>
        <dbReference type="Proteomes" id="UP001162131"/>
    </source>
</evidence>
<dbReference type="PANTHER" id="PTHR33768">
    <property type="entry name" value="MIP11318P"/>
    <property type="match status" value="1"/>
</dbReference>
<dbReference type="InterPro" id="IPR029488">
    <property type="entry name" value="Hmw/CFAP97"/>
</dbReference>
<dbReference type="Pfam" id="PF13879">
    <property type="entry name" value="Hmw_CFAP97"/>
    <property type="match status" value="1"/>
</dbReference>
<dbReference type="Proteomes" id="UP001162131">
    <property type="component" value="Unassembled WGS sequence"/>
</dbReference>
<dbReference type="AlphaFoldDB" id="A0AAU9IRT1"/>
<sequence length="244" mass="28838">MKWDEQSFNKCIQKLKNMHSLPNLFIPANFELPTLKLKKAEVPSDERYSVAEIESQILLGKMTERANKATVKRHNKSKEIKSLNKEARRKEMMQITADNFELWKRLHNRKSSYDIKQLRKDREQNEQYITLRCEYPYVIGPVLSSDKTSSTKNFNHKRIKLSPIDGEEKQLLFKKTGMISEKFFYVEVYKKKSNAWIHAYNGETLIYTLKISLNELKSIIGKSRDYEKLLKLLKLENDELILDS</sequence>
<keyword evidence="3" id="KW-1185">Reference proteome</keyword>
<comment type="similarity">
    <text evidence="1">Belongs to the CFAP97 family.</text>
</comment>
<accession>A0AAU9IRT1</accession>
<evidence type="ECO:0000313" key="2">
    <source>
        <dbReference type="EMBL" id="CAG9315807.1"/>
    </source>
</evidence>
<reference evidence="2" key="1">
    <citation type="submission" date="2021-09" db="EMBL/GenBank/DDBJ databases">
        <authorList>
            <consortium name="AG Swart"/>
            <person name="Singh M."/>
            <person name="Singh A."/>
            <person name="Seah K."/>
            <person name="Emmerich C."/>
        </authorList>
    </citation>
    <scope>NUCLEOTIDE SEQUENCE</scope>
    <source>
        <strain evidence="2">ATCC30299</strain>
    </source>
</reference>
<gene>
    <name evidence="2" type="ORF">BSTOLATCC_MIC14554</name>
</gene>
<name>A0AAU9IRT1_9CILI</name>
<organism evidence="2 3">
    <name type="scientific">Blepharisma stoltei</name>
    <dbReference type="NCBI Taxonomy" id="1481888"/>
    <lineage>
        <taxon>Eukaryota</taxon>
        <taxon>Sar</taxon>
        <taxon>Alveolata</taxon>
        <taxon>Ciliophora</taxon>
        <taxon>Postciliodesmatophora</taxon>
        <taxon>Heterotrichea</taxon>
        <taxon>Heterotrichida</taxon>
        <taxon>Blepharismidae</taxon>
        <taxon>Blepharisma</taxon>
    </lineage>
</organism>